<dbReference type="EMBL" id="CM023479">
    <property type="protein sequence ID" value="KAH7974028.1"/>
    <property type="molecule type" value="Genomic_DNA"/>
</dbReference>
<dbReference type="Proteomes" id="UP000821865">
    <property type="component" value="Chromosome 10"/>
</dbReference>
<accession>A0ACB8DNK6</accession>
<protein>
    <submittedName>
        <fullName evidence="1">Uncharacterized protein</fullName>
    </submittedName>
</protein>
<reference evidence="1" key="1">
    <citation type="submission" date="2020-05" db="EMBL/GenBank/DDBJ databases">
        <title>Large-scale comparative analyses of tick genomes elucidate their genetic diversity and vector capacities.</title>
        <authorList>
            <person name="Jia N."/>
            <person name="Wang J."/>
            <person name="Shi W."/>
            <person name="Du L."/>
            <person name="Sun Y."/>
            <person name="Zhan W."/>
            <person name="Jiang J."/>
            <person name="Wang Q."/>
            <person name="Zhang B."/>
            <person name="Ji P."/>
            <person name="Sakyi L.B."/>
            <person name="Cui X."/>
            <person name="Yuan T."/>
            <person name="Jiang B."/>
            <person name="Yang W."/>
            <person name="Lam T.T.-Y."/>
            <person name="Chang Q."/>
            <person name="Ding S."/>
            <person name="Wang X."/>
            <person name="Zhu J."/>
            <person name="Ruan X."/>
            <person name="Zhao L."/>
            <person name="Wei J."/>
            <person name="Que T."/>
            <person name="Du C."/>
            <person name="Cheng J."/>
            <person name="Dai P."/>
            <person name="Han X."/>
            <person name="Huang E."/>
            <person name="Gao Y."/>
            <person name="Liu J."/>
            <person name="Shao H."/>
            <person name="Ye R."/>
            <person name="Li L."/>
            <person name="Wei W."/>
            <person name="Wang X."/>
            <person name="Wang C."/>
            <person name="Yang T."/>
            <person name="Huo Q."/>
            <person name="Li W."/>
            <person name="Guo W."/>
            <person name="Chen H."/>
            <person name="Zhou L."/>
            <person name="Ni X."/>
            <person name="Tian J."/>
            <person name="Zhou Y."/>
            <person name="Sheng Y."/>
            <person name="Liu T."/>
            <person name="Pan Y."/>
            <person name="Xia L."/>
            <person name="Li J."/>
            <person name="Zhao F."/>
            <person name="Cao W."/>
        </authorList>
    </citation>
    <scope>NUCLEOTIDE SEQUENCE</scope>
    <source>
        <strain evidence="1">Dsil-2018</strain>
    </source>
</reference>
<sequence length="404" mass="45516">MIAKGSPLLVVGDFNAHHPAWGYRFAQVKGKDLWNSIQQNGLTLLTDPLRPTRQGNSVSQDTTPDLTLVGGRISATWCNTGENLGSDHRIIEIVIEDGPSVARTKKLETVNWHAFRESRSGQDGIEDIDEWSRGVIQSVQDATEEIEVDENQERVDRHMINLWRKKHELNLRLEQKRGDRNLRRQLAALNKEIEEYALTLTKQNWSSICEQMDHKIGSARTWHLLRHLLDPDKSKLEARQQLQKLVYKYEGTTDELIAEGLRGNEKAHALARGLTFRDSSAVSTTPPSEEPLQTADDLSTFQEILNHFLGRERQRSHSSNNNPTAALYATSGDATEALIRNAAFLVTPADKLSRASKLEGDQSAVGSSFPEPRGDERSPVLRIRRPEFFETKEDARDGDQGDPC</sequence>
<proteinExistence type="predicted"/>
<keyword evidence="2" id="KW-1185">Reference proteome</keyword>
<comment type="caution">
    <text evidence="1">The sequence shown here is derived from an EMBL/GenBank/DDBJ whole genome shotgun (WGS) entry which is preliminary data.</text>
</comment>
<gene>
    <name evidence="1" type="ORF">HPB49_008575</name>
</gene>
<evidence type="ECO:0000313" key="1">
    <source>
        <dbReference type="EMBL" id="KAH7974028.1"/>
    </source>
</evidence>
<evidence type="ECO:0000313" key="2">
    <source>
        <dbReference type="Proteomes" id="UP000821865"/>
    </source>
</evidence>
<name>A0ACB8DNK6_DERSI</name>
<organism evidence="1 2">
    <name type="scientific">Dermacentor silvarum</name>
    <name type="common">Tick</name>
    <dbReference type="NCBI Taxonomy" id="543639"/>
    <lineage>
        <taxon>Eukaryota</taxon>
        <taxon>Metazoa</taxon>
        <taxon>Ecdysozoa</taxon>
        <taxon>Arthropoda</taxon>
        <taxon>Chelicerata</taxon>
        <taxon>Arachnida</taxon>
        <taxon>Acari</taxon>
        <taxon>Parasitiformes</taxon>
        <taxon>Ixodida</taxon>
        <taxon>Ixodoidea</taxon>
        <taxon>Ixodidae</taxon>
        <taxon>Rhipicephalinae</taxon>
        <taxon>Dermacentor</taxon>
    </lineage>
</organism>